<evidence type="ECO:0000313" key="9">
    <source>
        <dbReference type="EMBL" id="MBE9115207.1"/>
    </source>
</evidence>
<dbReference type="GO" id="GO:0015979">
    <property type="term" value="P:photosynthesis"/>
    <property type="evidence" value="ECO:0007669"/>
    <property type="project" value="UniProtKB-UniRule"/>
</dbReference>
<evidence type="ECO:0000256" key="5">
    <source>
        <dbReference type="ARBA" id="ARBA00023078"/>
    </source>
</evidence>
<organism evidence="9 10">
    <name type="scientific">Lusitaniella coriacea LEGE 07157</name>
    <dbReference type="NCBI Taxonomy" id="945747"/>
    <lineage>
        <taxon>Bacteria</taxon>
        <taxon>Bacillati</taxon>
        <taxon>Cyanobacteriota</taxon>
        <taxon>Cyanophyceae</taxon>
        <taxon>Spirulinales</taxon>
        <taxon>Lusitaniellaceae</taxon>
        <taxon>Lusitaniella</taxon>
    </lineage>
</organism>
<evidence type="ECO:0000256" key="3">
    <source>
        <dbReference type="ARBA" id="ARBA00022692"/>
    </source>
</evidence>
<keyword evidence="4 8" id="KW-1133">Transmembrane helix</keyword>
<comment type="similarity">
    <text evidence="8">Belongs to the PsbY family.</text>
</comment>
<comment type="subcellular location">
    <subcellularLocation>
        <location evidence="8">Cellular thylakoid membrane</location>
        <topology evidence="8">Single-pass membrane protein</topology>
    </subcellularLocation>
    <subcellularLocation>
        <location evidence="1">Membrane</location>
    </subcellularLocation>
</comment>
<keyword evidence="10" id="KW-1185">Reference proteome</keyword>
<keyword evidence="6 8" id="KW-0472">Membrane</keyword>
<evidence type="ECO:0000256" key="2">
    <source>
        <dbReference type="ARBA" id="ARBA00022531"/>
    </source>
</evidence>
<feature type="topological domain" description="Lumenal" evidence="8">
    <location>
        <begin position="1"/>
        <end position="5"/>
    </location>
</feature>
<gene>
    <name evidence="8" type="primary">psbY</name>
    <name evidence="9" type="ORF">IQ249_04765</name>
</gene>
<keyword evidence="5 8" id="KW-0793">Thylakoid</keyword>
<evidence type="ECO:0000256" key="4">
    <source>
        <dbReference type="ARBA" id="ARBA00022989"/>
    </source>
</evidence>
<dbReference type="Pfam" id="PF06298">
    <property type="entry name" value="PsbY"/>
    <property type="match status" value="1"/>
</dbReference>
<feature type="topological domain" description="Lumenal" evidence="8">
    <location>
        <begin position="25"/>
        <end position="39"/>
    </location>
</feature>
<protein>
    <recommendedName>
        <fullName evidence="8">Photosystem II reaction center protein Y</fullName>
    </recommendedName>
</protein>
<dbReference type="HAMAP" id="MF_00717">
    <property type="entry name" value="PSII_PsbY"/>
    <property type="match status" value="1"/>
</dbReference>
<evidence type="ECO:0000313" key="10">
    <source>
        <dbReference type="Proteomes" id="UP000654482"/>
    </source>
</evidence>
<name>A0A8J7DT27_9CYAN</name>
<dbReference type="RefSeq" id="WP_194028291.1">
    <property type="nucleotide sequence ID" value="NZ_JADEWZ010000005.1"/>
</dbReference>
<dbReference type="AlphaFoldDB" id="A0A8J7DT27"/>
<dbReference type="InterPro" id="IPR009388">
    <property type="entry name" value="PSII_PsbY"/>
</dbReference>
<dbReference type="GO" id="GO:0030145">
    <property type="term" value="F:manganese ion binding"/>
    <property type="evidence" value="ECO:0007669"/>
    <property type="project" value="InterPro"/>
</dbReference>
<dbReference type="GO" id="GO:0009523">
    <property type="term" value="C:photosystem II"/>
    <property type="evidence" value="ECO:0007669"/>
    <property type="project" value="UniProtKB-KW"/>
</dbReference>
<comment type="caution">
    <text evidence="9">The sequence shown here is derived from an EMBL/GenBank/DDBJ whole genome shotgun (WGS) entry which is preliminary data.</text>
</comment>
<dbReference type="Proteomes" id="UP000654482">
    <property type="component" value="Unassembled WGS sequence"/>
</dbReference>
<evidence type="ECO:0000256" key="6">
    <source>
        <dbReference type="ARBA" id="ARBA00023136"/>
    </source>
</evidence>
<evidence type="ECO:0000256" key="8">
    <source>
        <dbReference type="HAMAP-Rule" id="MF_00717"/>
    </source>
</evidence>
<dbReference type="GO" id="GO:0031676">
    <property type="term" value="C:plasma membrane-derived thylakoid membrane"/>
    <property type="evidence" value="ECO:0007669"/>
    <property type="project" value="UniProtKB-SubCell"/>
</dbReference>
<sequence>MVFLKLLLILLPLVIALVWVSRIIGKPALDQGKDFLNKP</sequence>
<accession>A0A8J7DT27</accession>
<evidence type="ECO:0000256" key="1">
    <source>
        <dbReference type="ARBA" id="ARBA00004370"/>
    </source>
</evidence>
<dbReference type="EMBL" id="JADEWZ010000005">
    <property type="protein sequence ID" value="MBE9115207.1"/>
    <property type="molecule type" value="Genomic_DNA"/>
</dbReference>
<keyword evidence="3 8" id="KW-0812">Transmembrane</keyword>
<reference evidence="9" key="1">
    <citation type="submission" date="2020-10" db="EMBL/GenBank/DDBJ databases">
        <authorList>
            <person name="Castelo-Branco R."/>
            <person name="Eusebio N."/>
            <person name="Adriana R."/>
            <person name="Vieira A."/>
            <person name="Brugerolle De Fraissinette N."/>
            <person name="Rezende De Castro R."/>
            <person name="Schneider M.P."/>
            <person name="Vasconcelos V."/>
            <person name="Leao P.N."/>
        </authorList>
    </citation>
    <scope>NUCLEOTIDE SEQUENCE</scope>
    <source>
        <strain evidence="9">LEGE 07157</strain>
    </source>
</reference>
<proteinExistence type="inferred from homology"/>
<keyword evidence="7 8" id="KW-0604">Photosystem II</keyword>
<evidence type="ECO:0000256" key="7">
    <source>
        <dbReference type="ARBA" id="ARBA00023276"/>
    </source>
</evidence>
<comment type="subunit">
    <text evidence="8">PSII is composed of 1 copy each of membrane proteins PsbA, PsbB, PsbC, PsbD, PsbE, PsbF, PsbH, PsbI, PsbJ, PsbK, PsbL, PsbM, PsbT, PsbX, PsbY, PsbZ, Psb30/Ycf12, peripheral proteins PsbO, CyanoQ (PsbQ), PsbU, PsbV and a large number of cofactors. It forms dimeric complexes.</text>
</comment>
<keyword evidence="2 8" id="KW-0602">Photosynthesis</keyword>
<comment type="function">
    <text evidence="8">Loosely associated component of the core of photosystem II (PSII). PSII is a light-driven water plastoquinone oxidoreductase, using light energy to abstract electrons from H(2)O, generating a proton gradient subsequently used for ATP formation.</text>
</comment>